<evidence type="ECO:0000256" key="1">
    <source>
        <dbReference type="SAM" id="MobiDB-lite"/>
    </source>
</evidence>
<name>A0ABV1K5F6_9PSEU</name>
<sequence>MISRRHHRTALVAVFVLAMALGVVVATLGVPQRIAATATSAAGTGETGEVEALRAERDQLVARLEADDAFAARIGPRVLDGALTGVPVTVVSIGADEADTRAIAELITVAGGTVAGDVVLTPAVTDPARADQLRDLSARLLPAGAQLPASSDAGALAGGLLGSALLAPGADPGQAGAVVAGLAAGGFAEEPAGTADSTAAEAPVGTGTGQPGTAAESPDGSAPGSPGGAPGAGELAVVVTGGALPGVDAGDAAATAAALAAELDLRGGGAVLVGRDGSATPQGAVGAARANPGSLSTVDDVGTGAGRIATVLALAERAAGDTGQYGSGEGASGPVPGPREGAVPESANGSVG</sequence>
<dbReference type="RefSeq" id="WP_349296755.1">
    <property type="nucleotide sequence ID" value="NZ_JBEDNQ010000001.1"/>
</dbReference>
<evidence type="ECO:0000313" key="2">
    <source>
        <dbReference type="EMBL" id="MEQ3549689.1"/>
    </source>
</evidence>
<feature type="compositionally biased region" description="Low complexity" evidence="1">
    <location>
        <begin position="214"/>
        <end position="224"/>
    </location>
</feature>
<feature type="region of interest" description="Disordered" evidence="1">
    <location>
        <begin position="319"/>
        <end position="352"/>
    </location>
</feature>
<comment type="caution">
    <text evidence="2">The sequence shown here is derived from an EMBL/GenBank/DDBJ whole genome shotgun (WGS) entry which is preliminary data.</text>
</comment>
<reference evidence="2 3" key="1">
    <citation type="submission" date="2024-03" db="EMBL/GenBank/DDBJ databases">
        <title>Draft genome sequence of Pseudonocardia nematodicida JCM 31783.</title>
        <authorList>
            <person name="Butdee W."/>
            <person name="Duangmal K."/>
        </authorList>
    </citation>
    <scope>NUCLEOTIDE SEQUENCE [LARGE SCALE GENOMIC DNA]</scope>
    <source>
        <strain evidence="2 3">JCM 31783</strain>
    </source>
</reference>
<protein>
    <submittedName>
        <fullName evidence="2">Copper transporter</fullName>
    </submittedName>
</protein>
<dbReference type="EMBL" id="JBEDNQ010000001">
    <property type="protein sequence ID" value="MEQ3549689.1"/>
    <property type="molecule type" value="Genomic_DNA"/>
</dbReference>
<dbReference type="Pfam" id="PF11382">
    <property type="entry name" value="MctB"/>
    <property type="match status" value="2"/>
</dbReference>
<organism evidence="2 3">
    <name type="scientific">Pseudonocardia nematodicida</name>
    <dbReference type="NCBI Taxonomy" id="1206997"/>
    <lineage>
        <taxon>Bacteria</taxon>
        <taxon>Bacillati</taxon>
        <taxon>Actinomycetota</taxon>
        <taxon>Actinomycetes</taxon>
        <taxon>Pseudonocardiales</taxon>
        <taxon>Pseudonocardiaceae</taxon>
        <taxon>Pseudonocardia</taxon>
    </lineage>
</organism>
<accession>A0ABV1K5F6</accession>
<evidence type="ECO:0000313" key="3">
    <source>
        <dbReference type="Proteomes" id="UP001494902"/>
    </source>
</evidence>
<dbReference type="Proteomes" id="UP001494902">
    <property type="component" value="Unassembled WGS sequence"/>
</dbReference>
<keyword evidence="3" id="KW-1185">Reference proteome</keyword>
<gene>
    <name evidence="2" type="ORF">WIS52_04320</name>
</gene>
<feature type="region of interest" description="Disordered" evidence="1">
    <location>
        <begin position="191"/>
        <end position="233"/>
    </location>
</feature>
<dbReference type="InterPro" id="IPR021522">
    <property type="entry name" value="MctB"/>
</dbReference>
<proteinExistence type="predicted"/>